<dbReference type="Proteomes" id="UP000467841">
    <property type="component" value="Unassembled WGS sequence"/>
</dbReference>
<comment type="caution">
    <text evidence="1">The sequence shown here is derived from an EMBL/GenBank/DDBJ whole genome shotgun (WGS) entry which is preliminary data.</text>
</comment>
<evidence type="ECO:0000313" key="2">
    <source>
        <dbReference type="Proteomes" id="UP000467841"/>
    </source>
</evidence>
<evidence type="ECO:0000313" key="1">
    <source>
        <dbReference type="EMBL" id="CAA7057595.1"/>
    </source>
</evidence>
<sequence length="125" mass="14183">MLRNAEGTWLTDTQALESMAVEYYRRLYSLEDVDQIVEKLSPEGFMELTQREIGILNAPSTEEEIATAVRAMGRFKAPGPDSYRPVFYQRCWEEVGGSVTRFVLDFFRTGVLLPNTNDAIVVLLA</sequence>
<name>A0A6D2LCZ4_9BRAS</name>
<proteinExistence type="predicted"/>
<accession>A0A6D2LCZ4</accession>
<dbReference type="EMBL" id="CACVBM020001695">
    <property type="protein sequence ID" value="CAA7057595.1"/>
    <property type="molecule type" value="Genomic_DNA"/>
</dbReference>
<dbReference type="OrthoDB" id="1750909at2759"/>
<protein>
    <submittedName>
        <fullName evidence="1">Uncharacterized protein</fullName>
    </submittedName>
</protein>
<dbReference type="AlphaFoldDB" id="A0A6D2LCZ4"/>
<reference evidence="1" key="1">
    <citation type="submission" date="2020-01" db="EMBL/GenBank/DDBJ databases">
        <authorList>
            <person name="Mishra B."/>
        </authorList>
    </citation>
    <scope>NUCLEOTIDE SEQUENCE [LARGE SCALE GENOMIC DNA]</scope>
</reference>
<organism evidence="1 2">
    <name type="scientific">Microthlaspi erraticum</name>
    <dbReference type="NCBI Taxonomy" id="1685480"/>
    <lineage>
        <taxon>Eukaryota</taxon>
        <taxon>Viridiplantae</taxon>
        <taxon>Streptophyta</taxon>
        <taxon>Embryophyta</taxon>
        <taxon>Tracheophyta</taxon>
        <taxon>Spermatophyta</taxon>
        <taxon>Magnoliopsida</taxon>
        <taxon>eudicotyledons</taxon>
        <taxon>Gunneridae</taxon>
        <taxon>Pentapetalae</taxon>
        <taxon>rosids</taxon>
        <taxon>malvids</taxon>
        <taxon>Brassicales</taxon>
        <taxon>Brassicaceae</taxon>
        <taxon>Coluteocarpeae</taxon>
        <taxon>Microthlaspi</taxon>
    </lineage>
</organism>
<keyword evidence="2" id="KW-1185">Reference proteome</keyword>
<gene>
    <name evidence="1" type="ORF">MERR_LOCUS44831</name>
</gene>